<feature type="domain" description="DUF3899" evidence="2">
    <location>
        <begin position="39"/>
        <end position="112"/>
    </location>
</feature>
<dbReference type="Pfam" id="PF13038">
    <property type="entry name" value="DUF3899"/>
    <property type="match status" value="1"/>
</dbReference>
<proteinExistence type="predicted"/>
<gene>
    <name evidence="3" type="ORF">FNV44_05685</name>
</gene>
<keyword evidence="1" id="KW-1133">Transmembrane helix</keyword>
<dbReference type="AlphaFoldDB" id="A0A553IG87"/>
<dbReference type="RefSeq" id="WP_143215709.1">
    <property type="nucleotide sequence ID" value="NZ_JACAOE010000002.1"/>
</dbReference>
<feature type="transmembrane region" description="Helical" evidence="1">
    <location>
        <begin position="99"/>
        <end position="119"/>
    </location>
</feature>
<keyword evidence="1" id="KW-0812">Transmembrane</keyword>
<comment type="caution">
    <text evidence="3">The sequence shown here is derived from an EMBL/GenBank/DDBJ whole genome shotgun (WGS) entry which is preliminary data.</text>
</comment>
<evidence type="ECO:0000259" key="2">
    <source>
        <dbReference type="Pfam" id="PF13038"/>
    </source>
</evidence>
<evidence type="ECO:0000313" key="4">
    <source>
        <dbReference type="Proteomes" id="UP000315938"/>
    </source>
</evidence>
<evidence type="ECO:0000256" key="1">
    <source>
        <dbReference type="SAM" id="Phobius"/>
    </source>
</evidence>
<dbReference type="EMBL" id="VKID01000002">
    <property type="protein sequence ID" value="TRX99197.1"/>
    <property type="molecule type" value="Genomic_DNA"/>
</dbReference>
<evidence type="ECO:0000313" key="3">
    <source>
        <dbReference type="EMBL" id="TRX99197.1"/>
    </source>
</evidence>
<organism evidence="3 4">
    <name type="scientific">Acholeplasma laidlawii</name>
    <dbReference type="NCBI Taxonomy" id="2148"/>
    <lineage>
        <taxon>Bacteria</taxon>
        <taxon>Bacillati</taxon>
        <taxon>Mycoplasmatota</taxon>
        <taxon>Mollicutes</taxon>
        <taxon>Acholeplasmatales</taxon>
        <taxon>Acholeplasmataceae</taxon>
        <taxon>Acholeplasma</taxon>
    </lineage>
</organism>
<feature type="transmembrane region" description="Helical" evidence="1">
    <location>
        <begin position="34"/>
        <end position="56"/>
    </location>
</feature>
<feature type="transmembrane region" description="Helical" evidence="1">
    <location>
        <begin position="7"/>
        <end position="28"/>
    </location>
</feature>
<protein>
    <submittedName>
        <fullName evidence="3">DUF3899 domain-containing protein</fullName>
    </submittedName>
</protein>
<dbReference type="Proteomes" id="UP000315938">
    <property type="component" value="Unassembled WGS sequence"/>
</dbReference>
<name>A0A553IG87_ACHLA</name>
<keyword evidence="1" id="KW-0472">Membrane</keyword>
<accession>A0A553IG87</accession>
<reference evidence="3 4" key="1">
    <citation type="submission" date="2019-07" db="EMBL/GenBank/DDBJ databases">
        <title>Genome sequence of Acholeplasma laidlawii strain with increased resistance to erythromycin.</title>
        <authorList>
            <person name="Medvedeva E.S."/>
            <person name="Baranova N.B."/>
            <person name="Siniagina M.N."/>
            <person name="Mouzykantov A."/>
            <person name="Chernova O.A."/>
            <person name="Chernov V.M."/>
        </authorList>
    </citation>
    <scope>NUCLEOTIDE SEQUENCE [LARGE SCALE GENOMIC DNA]</scope>
    <source>
        <strain evidence="3 4">PG8REry</strain>
    </source>
</reference>
<sequence length="120" mass="14256">MRDKRKILKLLIIDILIGSVAFGLFYLYSPDWKYFFDYFYVTAAILFAFGWMVFIANEGVFDLFIYGVQQFFKVIVGKRMNVSYPEYIQDRQIIDRMTYIMLWVTSLLFVLTGLIIQLAI</sequence>
<dbReference type="InterPro" id="IPR025007">
    <property type="entry name" value="DUF3899"/>
</dbReference>